<evidence type="ECO:0000313" key="13">
    <source>
        <dbReference type="Proteomes" id="UP000019151"/>
    </source>
</evidence>
<comment type="subcellular location">
    <subcellularLocation>
        <location evidence="1 11">Cell membrane</location>
        <topology evidence="1 11">Multi-pass membrane protein</topology>
    </subcellularLocation>
</comment>
<dbReference type="GO" id="GO:0062054">
    <property type="term" value="F:fluoride channel activity"/>
    <property type="evidence" value="ECO:0007669"/>
    <property type="project" value="UniProtKB-UniRule"/>
</dbReference>
<dbReference type="Proteomes" id="UP000019151">
    <property type="component" value="Chromosome"/>
</dbReference>
<evidence type="ECO:0000256" key="6">
    <source>
        <dbReference type="ARBA" id="ARBA00023065"/>
    </source>
</evidence>
<keyword evidence="4 11" id="KW-0812">Transmembrane</keyword>
<keyword evidence="8 11" id="KW-0407">Ion channel</keyword>
<evidence type="ECO:0000256" key="11">
    <source>
        <dbReference type="HAMAP-Rule" id="MF_00454"/>
    </source>
</evidence>
<dbReference type="GO" id="GO:0140114">
    <property type="term" value="P:cellular detoxification of fluoride"/>
    <property type="evidence" value="ECO:0007669"/>
    <property type="project" value="UniProtKB-UniRule"/>
</dbReference>
<keyword evidence="6 11" id="KW-0406">Ion transport</keyword>
<comment type="similarity">
    <text evidence="9 11">Belongs to the fluoride channel Fluc/FEX (TC 1.A.43) family.</text>
</comment>
<keyword evidence="11" id="KW-0915">Sodium</keyword>
<evidence type="ECO:0000313" key="12">
    <source>
        <dbReference type="EMBL" id="AHG89872.1"/>
    </source>
</evidence>
<dbReference type="HOGENOM" id="CLU_114342_2_1_0"/>
<organism evidence="12 13">
    <name type="scientific">Gemmatirosa kalamazoonensis</name>
    <dbReference type="NCBI Taxonomy" id="861299"/>
    <lineage>
        <taxon>Bacteria</taxon>
        <taxon>Pseudomonadati</taxon>
        <taxon>Gemmatimonadota</taxon>
        <taxon>Gemmatimonadia</taxon>
        <taxon>Gemmatimonadales</taxon>
        <taxon>Gemmatimonadaceae</taxon>
        <taxon>Gemmatirosa</taxon>
    </lineage>
</organism>
<sequence>MRTTFAIALGGAVGTVARYGLGTWIQRATATFPLSTLVINVTGSFLLGFLMRWMLSTTASPDLRAALTIGFCGGYTTFSTFSYEAARLMESGSWARASTYIVASVGASLLATFAGFAAAVRTIARGS</sequence>
<dbReference type="PANTHER" id="PTHR28259">
    <property type="entry name" value="FLUORIDE EXPORT PROTEIN 1-RELATED"/>
    <property type="match status" value="1"/>
</dbReference>
<gene>
    <name evidence="11" type="primary">fluC</name>
    <name evidence="11" type="synonym">crcB</name>
    <name evidence="12" type="ORF">J421_2335</name>
</gene>
<accession>W0RHG9</accession>
<dbReference type="GO" id="GO:0046872">
    <property type="term" value="F:metal ion binding"/>
    <property type="evidence" value="ECO:0007669"/>
    <property type="project" value="UniProtKB-KW"/>
</dbReference>
<keyword evidence="11" id="KW-0479">Metal-binding</keyword>
<dbReference type="PANTHER" id="PTHR28259:SF1">
    <property type="entry name" value="FLUORIDE EXPORT PROTEIN 1-RELATED"/>
    <property type="match status" value="1"/>
</dbReference>
<comment type="function">
    <text evidence="11">Fluoride-specific ion channel. Important for reducing fluoride concentration in the cell, thus reducing its toxicity.</text>
</comment>
<feature type="transmembrane region" description="Helical" evidence="11">
    <location>
        <begin position="101"/>
        <end position="124"/>
    </location>
</feature>
<feature type="transmembrane region" description="Helical" evidence="11">
    <location>
        <begin position="28"/>
        <end position="51"/>
    </location>
</feature>
<dbReference type="EMBL" id="CP007128">
    <property type="protein sequence ID" value="AHG89872.1"/>
    <property type="molecule type" value="Genomic_DNA"/>
</dbReference>
<keyword evidence="7 11" id="KW-0472">Membrane</keyword>
<evidence type="ECO:0000256" key="10">
    <source>
        <dbReference type="ARBA" id="ARBA00035585"/>
    </source>
</evidence>
<dbReference type="KEGG" id="gba:J421_2335"/>
<dbReference type="eggNOG" id="COG0239">
    <property type="taxonomic scope" value="Bacteria"/>
</dbReference>
<dbReference type="STRING" id="861299.J421_2335"/>
<comment type="catalytic activity">
    <reaction evidence="10">
        <text>fluoride(in) = fluoride(out)</text>
        <dbReference type="Rhea" id="RHEA:76159"/>
        <dbReference type="ChEBI" id="CHEBI:17051"/>
    </reaction>
    <physiologicalReaction direction="left-to-right" evidence="10">
        <dbReference type="Rhea" id="RHEA:76160"/>
    </physiologicalReaction>
</comment>
<keyword evidence="13" id="KW-1185">Reference proteome</keyword>
<evidence type="ECO:0000256" key="1">
    <source>
        <dbReference type="ARBA" id="ARBA00004651"/>
    </source>
</evidence>
<keyword evidence="2 11" id="KW-1003">Cell membrane</keyword>
<evidence type="ECO:0000256" key="3">
    <source>
        <dbReference type="ARBA" id="ARBA00022519"/>
    </source>
</evidence>
<name>W0RHG9_9BACT</name>
<feature type="binding site" evidence="11">
    <location>
        <position position="76"/>
    </location>
    <ligand>
        <name>Na(+)</name>
        <dbReference type="ChEBI" id="CHEBI:29101"/>
        <note>structural</note>
    </ligand>
</feature>
<feature type="transmembrane region" description="Helical" evidence="11">
    <location>
        <begin position="63"/>
        <end position="81"/>
    </location>
</feature>
<reference evidence="12 13" key="1">
    <citation type="journal article" date="2014" name="Genome Announc.">
        <title>Genome Sequence and Methylome of Soil Bacterium Gemmatirosa kalamazoonensis KBS708T, a Member of the Rarely Cultivated Gemmatimonadetes Phylum.</title>
        <authorList>
            <person name="Debruyn J.M."/>
            <person name="Radosevich M."/>
            <person name="Wommack K.E."/>
            <person name="Polson S.W."/>
            <person name="Hauser L.J."/>
            <person name="Fawaz M.N."/>
            <person name="Korlach J."/>
            <person name="Tsai Y.C."/>
        </authorList>
    </citation>
    <scope>NUCLEOTIDE SEQUENCE [LARGE SCALE GENOMIC DNA]</scope>
    <source>
        <strain evidence="12 13">KBS708</strain>
    </source>
</reference>
<evidence type="ECO:0000256" key="9">
    <source>
        <dbReference type="ARBA" id="ARBA00035120"/>
    </source>
</evidence>
<evidence type="ECO:0000256" key="5">
    <source>
        <dbReference type="ARBA" id="ARBA00022989"/>
    </source>
</evidence>
<dbReference type="InParanoid" id="W0RHG9"/>
<evidence type="ECO:0000256" key="2">
    <source>
        <dbReference type="ARBA" id="ARBA00022475"/>
    </source>
</evidence>
<feature type="binding site" evidence="11">
    <location>
        <position position="73"/>
    </location>
    <ligand>
        <name>Na(+)</name>
        <dbReference type="ChEBI" id="CHEBI:29101"/>
        <note>structural</note>
    </ligand>
</feature>
<dbReference type="Pfam" id="PF02537">
    <property type="entry name" value="CRCB"/>
    <property type="match status" value="1"/>
</dbReference>
<proteinExistence type="inferred from homology"/>
<protein>
    <recommendedName>
        <fullName evidence="11">Fluoride-specific ion channel FluC</fullName>
    </recommendedName>
</protein>
<keyword evidence="5 11" id="KW-1133">Transmembrane helix</keyword>
<dbReference type="AlphaFoldDB" id="W0RHG9"/>
<keyword evidence="11" id="KW-0813">Transport</keyword>
<evidence type="ECO:0000256" key="4">
    <source>
        <dbReference type="ARBA" id="ARBA00022692"/>
    </source>
</evidence>
<dbReference type="NCBIfam" id="TIGR00494">
    <property type="entry name" value="crcB"/>
    <property type="match status" value="1"/>
</dbReference>
<comment type="activity regulation">
    <text evidence="11">Na(+) is not transported, but it plays an essential structural role and its presence is essential for fluoride channel function.</text>
</comment>
<dbReference type="GO" id="GO:0005886">
    <property type="term" value="C:plasma membrane"/>
    <property type="evidence" value="ECO:0007669"/>
    <property type="project" value="UniProtKB-SubCell"/>
</dbReference>
<evidence type="ECO:0000256" key="7">
    <source>
        <dbReference type="ARBA" id="ARBA00023136"/>
    </source>
</evidence>
<dbReference type="HAMAP" id="MF_00454">
    <property type="entry name" value="FluC"/>
    <property type="match status" value="1"/>
</dbReference>
<keyword evidence="3" id="KW-0997">Cell inner membrane</keyword>
<evidence type="ECO:0000256" key="8">
    <source>
        <dbReference type="ARBA" id="ARBA00023303"/>
    </source>
</evidence>
<dbReference type="OrthoDB" id="9799631at2"/>
<dbReference type="RefSeq" id="WP_025411354.1">
    <property type="nucleotide sequence ID" value="NZ_CP007128.1"/>
</dbReference>
<dbReference type="InterPro" id="IPR003691">
    <property type="entry name" value="FluC"/>
</dbReference>
<dbReference type="FunCoup" id="W0RHG9">
    <property type="interactions" value="280"/>
</dbReference>